<organism evidence="2 3">
    <name type="scientific">Dendryphion nanum</name>
    <dbReference type="NCBI Taxonomy" id="256645"/>
    <lineage>
        <taxon>Eukaryota</taxon>
        <taxon>Fungi</taxon>
        <taxon>Dikarya</taxon>
        <taxon>Ascomycota</taxon>
        <taxon>Pezizomycotina</taxon>
        <taxon>Dothideomycetes</taxon>
        <taxon>Pleosporomycetidae</taxon>
        <taxon>Pleosporales</taxon>
        <taxon>Torulaceae</taxon>
        <taxon>Dendryphion</taxon>
    </lineage>
</organism>
<keyword evidence="1" id="KW-0732">Signal</keyword>
<dbReference type="Pfam" id="PF14273">
    <property type="entry name" value="DUF4360"/>
    <property type="match status" value="1"/>
</dbReference>
<evidence type="ECO:0000256" key="1">
    <source>
        <dbReference type="SAM" id="SignalP"/>
    </source>
</evidence>
<evidence type="ECO:0000313" key="2">
    <source>
        <dbReference type="EMBL" id="KAH7120013.1"/>
    </source>
</evidence>
<gene>
    <name evidence="2" type="ORF">B0J11DRAFT_617026</name>
</gene>
<keyword evidence="3" id="KW-1185">Reference proteome</keyword>
<proteinExistence type="predicted"/>
<name>A0A9P9DIS8_9PLEO</name>
<feature type="chain" id="PRO_5040213873" evidence="1">
    <location>
        <begin position="25"/>
        <end position="195"/>
    </location>
</feature>
<reference evidence="2" key="1">
    <citation type="journal article" date="2021" name="Nat. Commun.">
        <title>Genetic determinants of endophytism in the Arabidopsis root mycobiome.</title>
        <authorList>
            <person name="Mesny F."/>
            <person name="Miyauchi S."/>
            <person name="Thiergart T."/>
            <person name="Pickel B."/>
            <person name="Atanasova L."/>
            <person name="Karlsson M."/>
            <person name="Huettel B."/>
            <person name="Barry K.W."/>
            <person name="Haridas S."/>
            <person name="Chen C."/>
            <person name="Bauer D."/>
            <person name="Andreopoulos W."/>
            <person name="Pangilinan J."/>
            <person name="LaButti K."/>
            <person name="Riley R."/>
            <person name="Lipzen A."/>
            <person name="Clum A."/>
            <person name="Drula E."/>
            <person name="Henrissat B."/>
            <person name="Kohler A."/>
            <person name="Grigoriev I.V."/>
            <person name="Martin F.M."/>
            <person name="Hacquard S."/>
        </authorList>
    </citation>
    <scope>NUCLEOTIDE SEQUENCE</scope>
    <source>
        <strain evidence="2">MPI-CAGE-CH-0243</strain>
    </source>
</reference>
<dbReference type="InterPro" id="IPR025649">
    <property type="entry name" value="DUF4360"/>
</dbReference>
<evidence type="ECO:0000313" key="3">
    <source>
        <dbReference type="Proteomes" id="UP000700596"/>
    </source>
</evidence>
<dbReference type="AlphaFoldDB" id="A0A9P9DIS8"/>
<protein>
    <submittedName>
        <fullName evidence="2">Uncharacterized protein</fullName>
    </submittedName>
</protein>
<dbReference type="OrthoDB" id="3792489at2759"/>
<dbReference type="EMBL" id="JAGMWT010000011">
    <property type="protein sequence ID" value="KAH7120013.1"/>
    <property type="molecule type" value="Genomic_DNA"/>
</dbReference>
<sequence>MRSTIIVSLLASIATALPTTPVEAINAARRIAARAPEEAKAVLKSVTSSGTGCAGNSGSFLIQDDATIGFDALTVDSASGAVASRCLITIDLRLDSKWKYTINTRSAVRGYVDGVSATFSGLYTVNGQKSEIKADIKPVTSGDGTYLKTFTQAGVSSALGGGVATVDVNLALVRETNKVGFVAVDTIDIGFSYSK</sequence>
<feature type="signal peptide" evidence="1">
    <location>
        <begin position="1"/>
        <end position="24"/>
    </location>
</feature>
<dbReference type="Proteomes" id="UP000700596">
    <property type="component" value="Unassembled WGS sequence"/>
</dbReference>
<accession>A0A9P9DIS8</accession>
<comment type="caution">
    <text evidence="2">The sequence shown here is derived from an EMBL/GenBank/DDBJ whole genome shotgun (WGS) entry which is preliminary data.</text>
</comment>